<dbReference type="AlphaFoldDB" id="A0A9Q3ZNF8"/>
<organism evidence="2 3">
    <name type="scientific">Ruegeria pomeroyi</name>
    <dbReference type="NCBI Taxonomy" id="89184"/>
    <lineage>
        <taxon>Bacteria</taxon>
        <taxon>Pseudomonadati</taxon>
        <taxon>Pseudomonadota</taxon>
        <taxon>Alphaproteobacteria</taxon>
        <taxon>Rhodobacterales</taxon>
        <taxon>Roseobacteraceae</taxon>
        <taxon>Ruegeria</taxon>
    </lineage>
</organism>
<feature type="domain" description="HTH cro/C1-type" evidence="1">
    <location>
        <begin position="1"/>
        <end position="47"/>
    </location>
</feature>
<sequence>MTQTALAKSLGFAHPSSISNIEKGRRPVVEAELSRIAEALNCSLEELSIGRR</sequence>
<dbReference type="PROSITE" id="PS50943">
    <property type="entry name" value="HTH_CROC1"/>
    <property type="match status" value="1"/>
</dbReference>
<dbReference type="Gene3D" id="1.10.260.40">
    <property type="entry name" value="lambda repressor-like DNA-binding domains"/>
    <property type="match status" value="1"/>
</dbReference>
<dbReference type="EMBL" id="JAGQAF010000005">
    <property type="protein sequence ID" value="MCE8537976.1"/>
    <property type="molecule type" value="Genomic_DNA"/>
</dbReference>
<evidence type="ECO:0000313" key="2">
    <source>
        <dbReference type="EMBL" id="MCE8537976.1"/>
    </source>
</evidence>
<comment type="caution">
    <text evidence="2">The sequence shown here is derived from an EMBL/GenBank/DDBJ whole genome shotgun (WGS) entry which is preliminary data.</text>
</comment>
<proteinExistence type="predicted"/>
<dbReference type="InterPro" id="IPR001387">
    <property type="entry name" value="Cro/C1-type_HTH"/>
</dbReference>
<dbReference type="CDD" id="cd00093">
    <property type="entry name" value="HTH_XRE"/>
    <property type="match status" value="1"/>
</dbReference>
<reference evidence="2" key="1">
    <citation type="journal article" date="2021" name="Environ. Microbiol.">
        <title>Cryptic niche differentiation of novel sediment ecotypes of Rugeria pomeroyi correlates with nitrate respiration.</title>
        <authorList>
            <person name="Lin X."/>
            <person name="McNichol J."/>
            <person name="Chu X."/>
            <person name="Qian Y."/>
            <person name="Luo H."/>
        </authorList>
    </citation>
    <scope>NUCLEOTIDE SEQUENCE</scope>
    <source>
        <strain evidence="2">SZCCDBB064</strain>
    </source>
</reference>
<dbReference type="GO" id="GO:0003677">
    <property type="term" value="F:DNA binding"/>
    <property type="evidence" value="ECO:0007669"/>
    <property type="project" value="InterPro"/>
</dbReference>
<evidence type="ECO:0000313" key="3">
    <source>
        <dbReference type="Proteomes" id="UP000813672"/>
    </source>
</evidence>
<evidence type="ECO:0000259" key="1">
    <source>
        <dbReference type="PROSITE" id="PS50943"/>
    </source>
</evidence>
<protein>
    <submittedName>
        <fullName evidence="2">Helix-turn-helix transcriptional regulator</fullName>
    </submittedName>
</protein>
<dbReference type="InterPro" id="IPR010982">
    <property type="entry name" value="Lambda_DNA-bd_dom_sf"/>
</dbReference>
<dbReference type="Proteomes" id="UP000813672">
    <property type="component" value="Unassembled WGS sequence"/>
</dbReference>
<dbReference type="SUPFAM" id="SSF47413">
    <property type="entry name" value="lambda repressor-like DNA-binding domains"/>
    <property type="match status" value="1"/>
</dbReference>
<gene>
    <name evidence="2" type="ORF">KBY27_10955</name>
</gene>
<accession>A0A9Q3ZNF8</accession>
<dbReference type="Pfam" id="PF01381">
    <property type="entry name" value="HTH_3"/>
    <property type="match status" value="1"/>
</dbReference>
<name>A0A9Q3ZNF8_9RHOB</name>